<evidence type="ECO:0000256" key="7">
    <source>
        <dbReference type="ARBA" id="ARBA00023136"/>
    </source>
</evidence>
<reference evidence="11" key="1">
    <citation type="submission" date="2018-05" db="EMBL/GenBank/DDBJ databases">
        <title>Identification and expression analysis of candidate chemosensory receptors in the white-spotted flower chafer, Protaetia brevitarsis.</title>
        <authorList>
            <person name="Zhang T."/>
        </authorList>
    </citation>
    <scope>NUCLEOTIDE SEQUENCE</scope>
</reference>
<keyword evidence="5" id="KW-0552">Olfaction</keyword>
<keyword evidence="2" id="KW-1003">Cell membrane</keyword>
<evidence type="ECO:0000256" key="9">
    <source>
        <dbReference type="ARBA" id="ARBA00023224"/>
    </source>
</evidence>
<dbReference type="GO" id="GO:0005549">
    <property type="term" value="F:odorant binding"/>
    <property type="evidence" value="ECO:0007669"/>
    <property type="project" value="InterPro"/>
</dbReference>
<evidence type="ECO:0000256" key="3">
    <source>
        <dbReference type="ARBA" id="ARBA00022606"/>
    </source>
</evidence>
<dbReference type="AlphaFoldDB" id="A0A411HRE0"/>
<dbReference type="PANTHER" id="PTHR21137">
    <property type="entry name" value="ODORANT RECEPTOR"/>
    <property type="match status" value="1"/>
</dbReference>
<evidence type="ECO:0000256" key="2">
    <source>
        <dbReference type="ARBA" id="ARBA00022475"/>
    </source>
</evidence>
<feature type="transmembrane region" description="Helical" evidence="10">
    <location>
        <begin position="44"/>
        <end position="67"/>
    </location>
</feature>
<accession>A0A411HRE0</accession>
<gene>
    <name evidence="11" type="primary">OR67</name>
</gene>
<protein>
    <submittedName>
        <fullName evidence="11">Odorant receptor</fullName>
    </submittedName>
</protein>
<sequence>MIMALPLLRYSNNEAPKNYFALQKGVLKILGISFSGDESRWYRIYSFVWLTSVIISFSVIELYELYIYKDDMDVTINNLSYLGTDLLGIAKMSVLLYHRLNIGKILDRMEQGVFSPNKLRGGDFEEELIKRCILFSNRQTCLYYLSVGMVVFIGVVASLLKRHLEPEAENWEMPYTTFSWFDIHRSPNFEIVCFYQFCWRGLYALIVSSIDSLIAGILAHISVQCKILQNGIKKSIPYSKGCRSRKKDSFFWIQSVFQDRS</sequence>
<proteinExistence type="evidence at transcript level"/>
<dbReference type="GO" id="GO:0007165">
    <property type="term" value="P:signal transduction"/>
    <property type="evidence" value="ECO:0007669"/>
    <property type="project" value="UniProtKB-KW"/>
</dbReference>
<keyword evidence="8 11" id="KW-0675">Receptor</keyword>
<evidence type="ECO:0000313" key="11">
    <source>
        <dbReference type="EMBL" id="QBB72999.1"/>
    </source>
</evidence>
<feature type="transmembrane region" description="Helical" evidence="10">
    <location>
        <begin position="202"/>
        <end position="223"/>
    </location>
</feature>
<keyword evidence="3" id="KW-0716">Sensory transduction</keyword>
<evidence type="ECO:0000256" key="5">
    <source>
        <dbReference type="ARBA" id="ARBA00022725"/>
    </source>
</evidence>
<evidence type="ECO:0000256" key="10">
    <source>
        <dbReference type="SAM" id="Phobius"/>
    </source>
</evidence>
<evidence type="ECO:0000256" key="8">
    <source>
        <dbReference type="ARBA" id="ARBA00023170"/>
    </source>
</evidence>
<evidence type="ECO:0000256" key="1">
    <source>
        <dbReference type="ARBA" id="ARBA00004651"/>
    </source>
</evidence>
<dbReference type="Pfam" id="PF02949">
    <property type="entry name" value="7tm_6"/>
    <property type="match status" value="1"/>
</dbReference>
<dbReference type="GO" id="GO:0005886">
    <property type="term" value="C:plasma membrane"/>
    <property type="evidence" value="ECO:0007669"/>
    <property type="project" value="UniProtKB-SubCell"/>
</dbReference>
<dbReference type="GO" id="GO:0004984">
    <property type="term" value="F:olfactory receptor activity"/>
    <property type="evidence" value="ECO:0007669"/>
    <property type="project" value="InterPro"/>
</dbReference>
<keyword evidence="9" id="KW-0807">Transducer</keyword>
<dbReference type="PANTHER" id="PTHR21137:SF35">
    <property type="entry name" value="ODORANT RECEPTOR 19A-RELATED"/>
    <property type="match status" value="1"/>
</dbReference>
<comment type="subcellular location">
    <subcellularLocation>
        <location evidence="1">Cell membrane</location>
        <topology evidence="1">Multi-pass membrane protein</topology>
    </subcellularLocation>
</comment>
<keyword evidence="7 10" id="KW-0472">Membrane</keyword>
<dbReference type="InterPro" id="IPR004117">
    <property type="entry name" value="7tm6_olfct_rcpt"/>
</dbReference>
<feature type="transmembrane region" description="Helical" evidence="10">
    <location>
        <begin position="141"/>
        <end position="160"/>
    </location>
</feature>
<evidence type="ECO:0000256" key="6">
    <source>
        <dbReference type="ARBA" id="ARBA00022989"/>
    </source>
</evidence>
<organism evidence="11">
    <name type="scientific">Protaetia brevitarsis</name>
    <name type="common">White-spotted flower chafer beetle</name>
    <name type="synonym">Liocola brevitarsis</name>
    <dbReference type="NCBI Taxonomy" id="348688"/>
    <lineage>
        <taxon>Eukaryota</taxon>
        <taxon>Metazoa</taxon>
        <taxon>Ecdysozoa</taxon>
        <taxon>Arthropoda</taxon>
        <taxon>Hexapoda</taxon>
        <taxon>Insecta</taxon>
        <taxon>Pterygota</taxon>
        <taxon>Neoptera</taxon>
        <taxon>Endopterygota</taxon>
        <taxon>Coleoptera</taxon>
        <taxon>Polyphaga</taxon>
        <taxon>Scarabaeiformia</taxon>
        <taxon>Scarabaeidae</taxon>
        <taxon>Cetoniinae</taxon>
        <taxon>Protaetia</taxon>
        <taxon>Liocola</taxon>
    </lineage>
</organism>
<keyword evidence="6 10" id="KW-1133">Transmembrane helix</keyword>
<dbReference type="EMBL" id="MH324900">
    <property type="protein sequence ID" value="QBB72999.1"/>
    <property type="molecule type" value="mRNA"/>
</dbReference>
<evidence type="ECO:0000256" key="4">
    <source>
        <dbReference type="ARBA" id="ARBA00022692"/>
    </source>
</evidence>
<name>A0A411HRE0_PROBE</name>
<keyword evidence="4 10" id="KW-0812">Transmembrane</keyword>